<evidence type="ECO:0000313" key="2">
    <source>
        <dbReference type="Proteomes" id="UP000011115"/>
    </source>
</evidence>
<dbReference type="AlphaFoldDB" id="M1CXD2"/>
<sequence>MLRYLVDHGSIAALCQGLLCEGYIRRTSCFQGLRSILRVGEAHKVDGVNVYTQMITENGGLARIKSQRDDRDVGEIARRLLSSYWPGEV</sequence>
<dbReference type="eggNOG" id="KOG0166">
    <property type="taxonomic scope" value="Eukaryota"/>
</dbReference>
<proteinExistence type="predicted"/>
<dbReference type="EnsemblPlants" id="PGSC0003DMT400076768">
    <property type="protein sequence ID" value="PGSC0003DMT400076768"/>
    <property type="gene ID" value="PGSC0003DMG400029854"/>
</dbReference>
<dbReference type="HOGENOM" id="CLU_2459060_0_0_1"/>
<reference evidence="2" key="1">
    <citation type="journal article" date="2011" name="Nature">
        <title>Genome sequence and analysis of the tuber crop potato.</title>
        <authorList>
            <consortium name="The Potato Genome Sequencing Consortium"/>
        </authorList>
    </citation>
    <scope>NUCLEOTIDE SEQUENCE [LARGE SCALE GENOMIC DNA]</scope>
    <source>
        <strain evidence="2">cv. DM1-3 516 R44</strain>
    </source>
</reference>
<dbReference type="Gene3D" id="1.25.10.10">
    <property type="entry name" value="Leucine-rich Repeat Variant"/>
    <property type="match status" value="1"/>
</dbReference>
<dbReference type="InterPro" id="IPR011989">
    <property type="entry name" value="ARM-like"/>
</dbReference>
<accession>M1CXD2</accession>
<keyword evidence="2" id="KW-1185">Reference proteome</keyword>
<name>M1CXD2_SOLTU</name>
<dbReference type="Proteomes" id="UP000011115">
    <property type="component" value="Unassembled WGS sequence"/>
</dbReference>
<reference evidence="1" key="2">
    <citation type="submission" date="2015-06" db="UniProtKB">
        <authorList>
            <consortium name="EnsemblPlants"/>
        </authorList>
    </citation>
    <scope>IDENTIFICATION</scope>
    <source>
        <strain evidence="1">DM1-3 516 R44</strain>
    </source>
</reference>
<protein>
    <submittedName>
        <fullName evidence="1">Importin alpha</fullName>
    </submittedName>
</protein>
<organism evidence="1 2">
    <name type="scientific">Solanum tuberosum</name>
    <name type="common">Potato</name>
    <dbReference type="NCBI Taxonomy" id="4113"/>
    <lineage>
        <taxon>Eukaryota</taxon>
        <taxon>Viridiplantae</taxon>
        <taxon>Streptophyta</taxon>
        <taxon>Embryophyta</taxon>
        <taxon>Tracheophyta</taxon>
        <taxon>Spermatophyta</taxon>
        <taxon>Magnoliopsida</taxon>
        <taxon>eudicotyledons</taxon>
        <taxon>Gunneridae</taxon>
        <taxon>Pentapetalae</taxon>
        <taxon>asterids</taxon>
        <taxon>lamiids</taxon>
        <taxon>Solanales</taxon>
        <taxon>Solanaceae</taxon>
        <taxon>Solanoideae</taxon>
        <taxon>Solaneae</taxon>
        <taxon>Solanum</taxon>
    </lineage>
</organism>
<dbReference type="STRING" id="4113.M1CXD2"/>
<dbReference type="PaxDb" id="4113-PGSC0003DMT400076768"/>
<evidence type="ECO:0000313" key="1">
    <source>
        <dbReference type="EnsemblPlants" id="PGSC0003DMT400076768"/>
    </source>
</evidence>
<dbReference type="InParanoid" id="M1CXD2"/>
<dbReference type="Gramene" id="PGSC0003DMT400076768">
    <property type="protein sequence ID" value="PGSC0003DMT400076768"/>
    <property type="gene ID" value="PGSC0003DMG400029854"/>
</dbReference>